<dbReference type="Gene3D" id="3.40.710.10">
    <property type="entry name" value="DD-peptidase/beta-lactamase superfamily"/>
    <property type="match status" value="1"/>
</dbReference>
<dbReference type="Pfam" id="PF00144">
    <property type="entry name" value="Beta-lactamase"/>
    <property type="match status" value="1"/>
</dbReference>
<dbReference type="InterPro" id="IPR001466">
    <property type="entry name" value="Beta-lactam-related"/>
</dbReference>
<protein>
    <submittedName>
        <fullName evidence="2">Beta-lactamase family protein</fullName>
    </submittedName>
</protein>
<feature type="domain" description="Beta-lactamase-related" evidence="1">
    <location>
        <begin position="70"/>
        <end position="365"/>
    </location>
</feature>
<dbReference type="EMBL" id="VOOR01000022">
    <property type="protein sequence ID" value="TXB62854.1"/>
    <property type="molecule type" value="Genomic_DNA"/>
</dbReference>
<sequence>MNGFIASLLLLTFLCPPCQGYGQDMGRAEQKARKLFERELGRKPVHNAFLTVASPSNGLHWQFFGGEGLDGQPVQGNTPFLIASIGKTFTATLVMQLAAEGQLRPSDPIGGFLPDSLLRGLHVWKGRDYSKEITIGQLLQHTSGLADWFEDQPKQGPSFLEQMLASPGKFWEPSEVLAYARQQLSAHFAPGQGFHYSDTGYFLLGLLLEAHYGQPLHEVLQRQLLEPLGLEQVSMHLRSAPLRAFAAAPAPLYLEELEVSTYRSLSADWAGGGLLATADDLARFMQALAYGEVLPKSTWQSMQAWVPETKGMSYGFGLRRFQLRGLSPLLPDLTLIGHSGSTGSFLYYCPELDVFMAGSFNQVSYARRHVVFLSKLCMTLKKVL</sequence>
<organism evidence="2 3">
    <name type="scientific">Phaeodactylibacter luteus</name>
    <dbReference type="NCBI Taxonomy" id="1564516"/>
    <lineage>
        <taxon>Bacteria</taxon>
        <taxon>Pseudomonadati</taxon>
        <taxon>Bacteroidota</taxon>
        <taxon>Saprospiria</taxon>
        <taxon>Saprospirales</taxon>
        <taxon>Haliscomenobacteraceae</taxon>
        <taxon>Phaeodactylibacter</taxon>
    </lineage>
</organism>
<dbReference type="Proteomes" id="UP000321580">
    <property type="component" value="Unassembled WGS sequence"/>
</dbReference>
<comment type="caution">
    <text evidence="2">The sequence shown here is derived from an EMBL/GenBank/DDBJ whole genome shotgun (WGS) entry which is preliminary data.</text>
</comment>
<evidence type="ECO:0000313" key="3">
    <source>
        <dbReference type="Proteomes" id="UP000321580"/>
    </source>
</evidence>
<accession>A0A5C6RLM2</accession>
<dbReference type="PANTHER" id="PTHR43283">
    <property type="entry name" value="BETA-LACTAMASE-RELATED"/>
    <property type="match status" value="1"/>
</dbReference>
<dbReference type="RefSeq" id="WP_147167722.1">
    <property type="nucleotide sequence ID" value="NZ_VOOR01000022.1"/>
</dbReference>
<dbReference type="SUPFAM" id="SSF56601">
    <property type="entry name" value="beta-lactamase/transpeptidase-like"/>
    <property type="match status" value="1"/>
</dbReference>
<proteinExistence type="predicted"/>
<evidence type="ECO:0000259" key="1">
    <source>
        <dbReference type="Pfam" id="PF00144"/>
    </source>
</evidence>
<dbReference type="AlphaFoldDB" id="A0A5C6RLM2"/>
<dbReference type="InterPro" id="IPR050789">
    <property type="entry name" value="Diverse_Enzym_Activities"/>
</dbReference>
<name>A0A5C6RLM2_9BACT</name>
<dbReference type="OrthoDB" id="9797709at2"/>
<gene>
    <name evidence="2" type="ORF">FRY97_11695</name>
</gene>
<keyword evidence="3" id="KW-1185">Reference proteome</keyword>
<reference evidence="2 3" key="1">
    <citation type="submission" date="2019-08" db="EMBL/GenBank/DDBJ databases">
        <title>Genome of Phaeodactylibacter luteus.</title>
        <authorList>
            <person name="Bowman J.P."/>
        </authorList>
    </citation>
    <scope>NUCLEOTIDE SEQUENCE [LARGE SCALE GENOMIC DNA]</scope>
    <source>
        <strain evidence="2 3">KCTC 42180</strain>
    </source>
</reference>
<dbReference type="InterPro" id="IPR012338">
    <property type="entry name" value="Beta-lactam/transpept-like"/>
</dbReference>
<evidence type="ECO:0000313" key="2">
    <source>
        <dbReference type="EMBL" id="TXB62854.1"/>
    </source>
</evidence>